<proteinExistence type="inferred from homology"/>
<feature type="transmembrane region" description="Helical" evidence="6">
    <location>
        <begin position="30"/>
        <end position="48"/>
    </location>
</feature>
<evidence type="ECO:0000313" key="10">
    <source>
        <dbReference type="Proteomes" id="UP000823775"/>
    </source>
</evidence>
<feature type="region of interest" description="Disordered" evidence="7">
    <location>
        <begin position="131"/>
        <end position="153"/>
    </location>
</feature>
<evidence type="ECO:0000256" key="5">
    <source>
        <dbReference type="ARBA" id="ARBA00023136"/>
    </source>
</evidence>
<keyword evidence="4 6" id="KW-1133">Transmembrane helix</keyword>
<evidence type="ECO:0000256" key="4">
    <source>
        <dbReference type="ARBA" id="ARBA00022989"/>
    </source>
</evidence>
<feature type="transmembrane region" description="Helical" evidence="6">
    <location>
        <begin position="85"/>
        <end position="104"/>
    </location>
</feature>
<dbReference type="Pfam" id="PF00892">
    <property type="entry name" value="EamA"/>
    <property type="match status" value="1"/>
</dbReference>
<evidence type="ECO:0000256" key="2">
    <source>
        <dbReference type="ARBA" id="ARBA00007635"/>
    </source>
</evidence>
<evidence type="ECO:0000256" key="6">
    <source>
        <dbReference type="RuleBase" id="RU363077"/>
    </source>
</evidence>
<dbReference type="InterPro" id="IPR000620">
    <property type="entry name" value="EamA_dom"/>
</dbReference>
<feature type="domain" description="EamA" evidence="8">
    <location>
        <begin position="2"/>
        <end position="103"/>
    </location>
</feature>
<comment type="subcellular location">
    <subcellularLocation>
        <location evidence="1 6">Membrane</location>
        <topology evidence="1 6">Multi-pass membrane protein</topology>
    </subcellularLocation>
</comment>
<evidence type="ECO:0000259" key="8">
    <source>
        <dbReference type="Pfam" id="PF00892"/>
    </source>
</evidence>
<name>A0ABS8VK48_DATST</name>
<evidence type="ECO:0000313" key="9">
    <source>
        <dbReference type="EMBL" id="MCE0480664.1"/>
    </source>
</evidence>
<organism evidence="9 10">
    <name type="scientific">Datura stramonium</name>
    <name type="common">Jimsonweed</name>
    <name type="synonym">Common thornapple</name>
    <dbReference type="NCBI Taxonomy" id="4076"/>
    <lineage>
        <taxon>Eukaryota</taxon>
        <taxon>Viridiplantae</taxon>
        <taxon>Streptophyta</taxon>
        <taxon>Embryophyta</taxon>
        <taxon>Tracheophyta</taxon>
        <taxon>Spermatophyta</taxon>
        <taxon>Magnoliopsida</taxon>
        <taxon>eudicotyledons</taxon>
        <taxon>Gunneridae</taxon>
        <taxon>Pentapetalae</taxon>
        <taxon>asterids</taxon>
        <taxon>lamiids</taxon>
        <taxon>Solanales</taxon>
        <taxon>Solanaceae</taxon>
        <taxon>Solanoideae</taxon>
        <taxon>Datureae</taxon>
        <taxon>Datura</taxon>
    </lineage>
</organism>
<comment type="similarity">
    <text evidence="2 6">Belongs to the drug/metabolite transporter (DMT) superfamily. Plant drug/metabolite exporter (P-DME) (TC 2.A.7.4) family.</text>
</comment>
<gene>
    <name evidence="9" type="ORF">HAX54_037700</name>
</gene>
<feature type="transmembrane region" description="Helical" evidence="6">
    <location>
        <begin position="60"/>
        <end position="79"/>
    </location>
</feature>
<dbReference type="Proteomes" id="UP000823775">
    <property type="component" value="Unassembled WGS sequence"/>
</dbReference>
<sequence>MLTCLMASMESVIIGFCVIPKLSEWTLNPIRAISVVYNGVVCTSLIFFLSSWCIDKKGPLYVSMFNPLLLVISAFLSWTLFREKLYLGVVVGSIIVVAGLYGFLWGKKMETDEEDIKEKESTKVKVDLELQSHSSNGHHLQSKQMSSEAKAEL</sequence>
<dbReference type="PANTHER" id="PTHR31218">
    <property type="entry name" value="WAT1-RELATED PROTEIN"/>
    <property type="match status" value="1"/>
</dbReference>
<dbReference type="EMBL" id="JACEIK010005080">
    <property type="protein sequence ID" value="MCE0480664.1"/>
    <property type="molecule type" value="Genomic_DNA"/>
</dbReference>
<protein>
    <recommendedName>
        <fullName evidence="6">WAT1-related protein</fullName>
    </recommendedName>
</protein>
<comment type="caution">
    <text evidence="6">Lacks conserved residue(s) required for the propagation of feature annotation.</text>
</comment>
<evidence type="ECO:0000256" key="1">
    <source>
        <dbReference type="ARBA" id="ARBA00004141"/>
    </source>
</evidence>
<reference evidence="9 10" key="1">
    <citation type="journal article" date="2021" name="BMC Genomics">
        <title>Datura genome reveals duplications of psychoactive alkaloid biosynthetic genes and high mutation rate following tissue culture.</title>
        <authorList>
            <person name="Rajewski A."/>
            <person name="Carter-House D."/>
            <person name="Stajich J."/>
            <person name="Litt A."/>
        </authorList>
    </citation>
    <scope>NUCLEOTIDE SEQUENCE [LARGE SCALE GENOMIC DNA]</scope>
    <source>
        <strain evidence="9">AR-01</strain>
    </source>
</reference>
<feature type="compositionally biased region" description="Polar residues" evidence="7">
    <location>
        <begin position="131"/>
        <end position="147"/>
    </location>
</feature>
<accession>A0ABS8VK48</accession>
<comment type="caution">
    <text evidence="9">The sequence shown here is derived from an EMBL/GenBank/DDBJ whole genome shotgun (WGS) entry which is preliminary data.</text>
</comment>
<keyword evidence="3 6" id="KW-0812">Transmembrane</keyword>
<evidence type="ECO:0000256" key="7">
    <source>
        <dbReference type="SAM" id="MobiDB-lite"/>
    </source>
</evidence>
<dbReference type="SUPFAM" id="SSF103481">
    <property type="entry name" value="Multidrug resistance efflux transporter EmrE"/>
    <property type="match status" value="1"/>
</dbReference>
<keyword evidence="10" id="KW-1185">Reference proteome</keyword>
<dbReference type="InterPro" id="IPR037185">
    <property type="entry name" value="EmrE-like"/>
</dbReference>
<evidence type="ECO:0000256" key="3">
    <source>
        <dbReference type="ARBA" id="ARBA00022692"/>
    </source>
</evidence>
<dbReference type="InterPro" id="IPR030184">
    <property type="entry name" value="WAT1-related"/>
</dbReference>
<keyword evidence="5 6" id="KW-0472">Membrane</keyword>